<dbReference type="Proteomes" id="UP000813461">
    <property type="component" value="Unassembled WGS sequence"/>
</dbReference>
<dbReference type="EMBL" id="JAGMVJ010000013">
    <property type="protein sequence ID" value="KAH7083797.1"/>
    <property type="molecule type" value="Genomic_DNA"/>
</dbReference>
<reference evidence="1" key="1">
    <citation type="journal article" date="2021" name="Nat. Commun.">
        <title>Genetic determinants of endophytism in the Arabidopsis root mycobiome.</title>
        <authorList>
            <person name="Mesny F."/>
            <person name="Miyauchi S."/>
            <person name="Thiergart T."/>
            <person name="Pickel B."/>
            <person name="Atanasova L."/>
            <person name="Karlsson M."/>
            <person name="Huettel B."/>
            <person name="Barry K.W."/>
            <person name="Haridas S."/>
            <person name="Chen C."/>
            <person name="Bauer D."/>
            <person name="Andreopoulos W."/>
            <person name="Pangilinan J."/>
            <person name="LaButti K."/>
            <person name="Riley R."/>
            <person name="Lipzen A."/>
            <person name="Clum A."/>
            <person name="Drula E."/>
            <person name="Henrissat B."/>
            <person name="Kohler A."/>
            <person name="Grigoriev I.V."/>
            <person name="Martin F.M."/>
            <person name="Hacquard S."/>
        </authorList>
    </citation>
    <scope>NUCLEOTIDE SEQUENCE</scope>
    <source>
        <strain evidence="1">MPI-SDFR-AT-0120</strain>
    </source>
</reference>
<evidence type="ECO:0000313" key="1">
    <source>
        <dbReference type="EMBL" id="KAH7083797.1"/>
    </source>
</evidence>
<gene>
    <name evidence="1" type="ORF">FB567DRAFT_594313</name>
</gene>
<comment type="caution">
    <text evidence="1">The sequence shown here is derived from an EMBL/GenBank/DDBJ whole genome shotgun (WGS) entry which is preliminary data.</text>
</comment>
<proteinExistence type="predicted"/>
<evidence type="ECO:0000313" key="2">
    <source>
        <dbReference type="Proteomes" id="UP000813461"/>
    </source>
</evidence>
<name>A0A8K0R4J3_9PLEO</name>
<protein>
    <submittedName>
        <fullName evidence="1">Uncharacterized protein</fullName>
    </submittedName>
</protein>
<accession>A0A8K0R4J3</accession>
<dbReference type="AlphaFoldDB" id="A0A8K0R4J3"/>
<sequence length="206" mass="23326">MPASIPQADGAALVSPCYQITIDVLEANNTLVTIQALDGGEYQARQHRSFATVASDYLHTSSQLHIDGELNNTERGLSPRFGVRDEKRFVITQRSGSGCEAIIRVLENERIIAKGHGVNHYEAIWDLQKEVSVRETQRCLNDQHQIRVDEEVYVFLAKAIIRTALCAYKKINRFFLHLEKDEGVCKAALYLEEGERLVEWAGRQEL</sequence>
<keyword evidence="2" id="KW-1185">Reference proteome</keyword>
<organism evidence="1 2">
    <name type="scientific">Paraphoma chrysanthemicola</name>
    <dbReference type="NCBI Taxonomy" id="798071"/>
    <lineage>
        <taxon>Eukaryota</taxon>
        <taxon>Fungi</taxon>
        <taxon>Dikarya</taxon>
        <taxon>Ascomycota</taxon>
        <taxon>Pezizomycotina</taxon>
        <taxon>Dothideomycetes</taxon>
        <taxon>Pleosporomycetidae</taxon>
        <taxon>Pleosporales</taxon>
        <taxon>Pleosporineae</taxon>
        <taxon>Phaeosphaeriaceae</taxon>
        <taxon>Paraphoma</taxon>
    </lineage>
</organism>